<dbReference type="Gene3D" id="3.40.50.300">
    <property type="entry name" value="P-loop containing nucleotide triphosphate hydrolases"/>
    <property type="match status" value="1"/>
</dbReference>
<dbReference type="InterPro" id="IPR027417">
    <property type="entry name" value="P-loop_NTPase"/>
</dbReference>
<feature type="compositionally biased region" description="Low complexity" evidence="3">
    <location>
        <begin position="131"/>
        <end position="141"/>
    </location>
</feature>
<dbReference type="STRING" id="321339.SAMN05444340_10949"/>
<organism evidence="4 5">
    <name type="scientific">Citreimonas salinaria</name>
    <dbReference type="NCBI Taxonomy" id="321339"/>
    <lineage>
        <taxon>Bacteria</taxon>
        <taxon>Pseudomonadati</taxon>
        <taxon>Pseudomonadota</taxon>
        <taxon>Alphaproteobacteria</taxon>
        <taxon>Rhodobacterales</taxon>
        <taxon>Roseobacteraceae</taxon>
        <taxon>Citreimonas</taxon>
    </lineage>
</organism>
<dbReference type="PANTHER" id="PTHR32309">
    <property type="entry name" value="TYROSINE-PROTEIN KINASE"/>
    <property type="match status" value="1"/>
</dbReference>
<proteinExistence type="predicted"/>
<feature type="compositionally biased region" description="Basic and acidic residues" evidence="3">
    <location>
        <begin position="12"/>
        <end position="22"/>
    </location>
</feature>
<feature type="compositionally biased region" description="Pro residues" evidence="3">
    <location>
        <begin position="207"/>
        <end position="217"/>
    </location>
</feature>
<feature type="compositionally biased region" description="Basic residues" evidence="3">
    <location>
        <begin position="56"/>
        <end position="68"/>
    </location>
</feature>
<dbReference type="EMBL" id="FNPF01000009">
    <property type="protein sequence ID" value="SDY49743.1"/>
    <property type="molecule type" value="Genomic_DNA"/>
</dbReference>
<dbReference type="InterPro" id="IPR005702">
    <property type="entry name" value="Wzc-like_C"/>
</dbReference>
<evidence type="ECO:0000313" key="4">
    <source>
        <dbReference type="EMBL" id="SDY49743.1"/>
    </source>
</evidence>
<keyword evidence="1" id="KW-0547">Nucleotide-binding</keyword>
<dbReference type="InterPro" id="IPR050445">
    <property type="entry name" value="Bact_polysacc_biosynth/exp"/>
</dbReference>
<evidence type="ECO:0000313" key="5">
    <source>
        <dbReference type="Proteomes" id="UP000199286"/>
    </source>
</evidence>
<evidence type="ECO:0000256" key="2">
    <source>
        <dbReference type="ARBA" id="ARBA00022840"/>
    </source>
</evidence>
<reference evidence="4 5" key="1">
    <citation type="submission" date="2016-10" db="EMBL/GenBank/DDBJ databases">
        <authorList>
            <person name="de Groot N.N."/>
        </authorList>
    </citation>
    <scope>NUCLEOTIDE SEQUENCE [LARGE SCALE GENOMIC DNA]</scope>
    <source>
        <strain evidence="4 5">DSM 26880</strain>
    </source>
</reference>
<keyword evidence="5" id="KW-1185">Reference proteome</keyword>
<sequence length="513" mass="55164">MNAGPRFRRRWPLHDGAEDYREAPLVLGPETRSCDRFAPQEDPPPPSAESDDVPRPRRPRLVRKHRKAVPSAPEERHDVPSTPRATEPTVANTGDASAPPDTGPSREAFDAQLPKAAGKAEAHPTPPDMEPAPAASPASGARRVRLAALPKAELARVLRRVRGQGPAIAAPPQEERPEYPPRASPTPGERPSAAGARGPVTAAEPQHPQPADAPPATTPAAADDDPGDASGSARDADAMPALPRQEAPETPPAAQELARPAHPPATPRTDSRTSSWDALGRFTASSAHLDRHRIVAARRDDPAHAAFDMLRTRLLQALSDNGWKRVAITSPTARCGKTFTAANLAISLSRQENCRTVMLDLDLRRPSLHTTLGHADPAAIGAMLRGEVAPSGHLLRLGQNDFDGGHNLAIGFNGRREPYAAELMQDPRTADTLSRIEAELAPDVMLFDLPPALYTDDVMALRPHFDGVILVIGGGITTPKEVKSVERRMGDRVPLLCMVLNMAEDSDVRHYPY</sequence>
<dbReference type="SUPFAM" id="SSF52540">
    <property type="entry name" value="P-loop containing nucleoside triphosphate hydrolases"/>
    <property type="match status" value="1"/>
</dbReference>
<gene>
    <name evidence="4" type="ORF">SAMN05444340_10949</name>
</gene>
<evidence type="ECO:0000256" key="1">
    <source>
        <dbReference type="ARBA" id="ARBA00022741"/>
    </source>
</evidence>
<name>A0A1H3KC95_9RHOB</name>
<feature type="region of interest" description="Disordered" evidence="3">
    <location>
        <begin position="162"/>
        <end position="275"/>
    </location>
</feature>
<dbReference type="Proteomes" id="UP000199286">
    <property type="component" value="Unassembled WGS sequence"/>
</dbReference>
<accession>A0A1H3KC95</accession>
<evidence type="ECO:0000256" key="3">
    <source>
        <dbReference type="SAM" id="MobiDB-lite"/>
    </source>
</evidence>
<protein>
    <submittedName>
        <fullName evidence="4">Chromosome partitioning ATPase, Mrp family, contains Fe-S cluster</fullName>
    </submittedName>
</protein>
<feature type="compositionally biased region" description="Basic residues" evidence="3">
    <location>
        <begin position="1"/>
        <end position="11"/>
    </location>
</feature>
<dbReference type="AlphaFoldDB" id="A0A1H3KC95"/>
<keyword evidence="2" id="KW-0067">ATP-binding</keyword>
<dbReference type="CDD" id="cd05387">
    <property type="entry name" value="BY-kinase"/>
    <property type="match status" value="1"/>
</dbReference>
<feature type="region of interest" description="Disordered" evidence="3">
    <location>
        <begin position="1"/>
        <end position="143"/>
    </location>
</feature>
<dbReference type="PANTHER" id="PTHR32309:SF31">
    <property type="entry name" value="CAPSULAR EXOPOLYSACCHARIDE FAMILY"/>
    <property type="match status" value="1"/>
</dbReference>